<dbReference type="EMBL" id="BAAFGK010000004">
    <property type="protein sequence ID" value="GAB0057612.1"/>
    <property type="molecule type" value="Genomic_DNA"/>
</dbReference>
<dbReference type="InterPro" id="IPR042230">
    <property type="entry name" value="CusF_sf"/>
</dbReference>
<sequence>MKRVARGWMALLFGVSLSGFGAAWAAQPAGEVSGEGRLNKVDAAKRVVNIDHGPIEALKWPAMTMDFQVLPNVDLKALKTGKPVKFTLKQQPDKSYGIHGITQTP</sequence>
<evidence type="ECO:0000256" key="1">
    <source>
        <dbReference type="SAM" id="SignalP"/>
    </source>
</evidence>
<name>A0ABQ0C9Q1_9PROT</name>
<protein>
    <submittedName>
        <fullName evidence="2">Cation efflux system protein CusF</fullName>
    </submittedName>
</protein>
<dbReference type="Gene3D" id="2.40.50.320">
    <property type="entry name" value="Copper binding periplasmic protein CusF"/>
    <property type="match status" value="1"/>
</dbReference>
<gene>
    <name evidence="2" type="primary">cusF</name>
    <name evidence="2" type="ORF">SIID45300_01944</name>
</gene>
<comment type="caution">
    <text evidence="2">The sequence shown here is derived from an EMBL/GenBank/DDBJ whole genome shotgun (WGS) entry which is preliminary data.</text>
</comment>
<evidence type="ECO:0000313" key="2">
    <source>
        <dbReference type="EMBL" id="GAB0057612.1"/>
    </source>
</evidence>
<keyword evidence="3" id="KW-1185">Reference proteome</keyword>
<reference evidence="2 3" key="1">
    <citation type="submission" date="2024-09" db="EMBL/GenBank/DDBJ databases">
        <title>Draft genome sequence of Candidatus Magnetaquicoccaceae bacterium FCR-1.</title>
        <authorList>
            <person name="Shimoshige H."/>
            <person name="Shimamura S."/>
            <person name="Taoka A."/>
            <person name="Kobayashi H."/>
            <person name="Maekawa T."/>
        </authorList>
    </citation>
    <scope>NUCLEOTIDE SEQUENCE [LARGE SCALE GENOMIC DNA]</scope>
    <source>
        <strain evidence="2 3">FCR-1</strain>
    </source>
</reference>
<evidence type="ECO:0000313" key="3">
    <source>
        <dbReference type="Proteomes" id="UP001628193"/>
    </source>
</evidence>
<proteinExistence type="predicted"/>
<organism evidence="2 3">
    <name type="scientific">Candidatus Magnetaquiglobus chichijimensis</name>
    <dbReference type="NCBI Taxonomy" id="3141448"/>
    <lineage>
        <taxon>Bacteria</taxon>
        <taxon>Pseudomonadati</taxon>
        <taxon>Pseudomonadota</taxon>
        <taxon>Magnetococcia</taxon>
        <taxon>Magnetococcales</taxon>
        <taxon>Candidatus Magnetaquicoccaceae</taxon>
        <taxon>Candidatus Magnetaquiglobus</taxon>
    </lineage>
</organism>
<dbReference type="RefSeq" id="WP_420905305.1">
    <property type="nucleotide sequence ID" value="NZ_BAAFGK010000004.1"/>
</dbReference>
<accession>A0ABQ0C9Q1</accession>
<feature type="signal peptide" evidence="1">
    <location>
        <begin position="1"/>
        <end position="25"/>
    </location>
</feature>
<dbReference type="Pfam" id="PF11604">
    <property type="entry name" value="CusF_Ec"/>
    <property type="match status" value="1"/>
</dbReference>
<feature type="chain" id="PRO_5046221081" evidence="1">
    <location>
        <begin position="26"/>
        <end position="105"/>
    </location>
</feature>
<dbReference type="Proteomes" id="UP001628193">
    <property type="component" value="Unassembled WGS sequence"/>
</dbReference>
<keyword evidence="1" id="KW-0732">Signal</keyword>
<dbReference type="InterPro" id="IPR021647">
    <property type="entry name" value="CusF_Ec"/>
</dbReference>